<evidence type="ECO:0000313" key="2">
    <source>
        <dbReference type="Proteomes" id="UP000790709"/>
    </source>
</evidence>
<sequence length="524" mass="58232">MMFRMAEQIAGCTGESFKCLCKDLESSQLLPDYKIDVHKTLLHPLPAMNIDESMIVGNGKVVKAVLDKLGIKESLSTQVKIFAGDQLSIVCLWTLVNIRTGQEGGFAGLGWGAWMPGLFHVKIADMHKFLVTHWGKPNAGTRNPGCLAFHNTLLHCLLLVSERTSLEDYTSTVDDWSTLCDHAKHIYKQYTNPDIVAELRWQQQFASKNDINAPRGDMIFENAVLYLRDGLLLREFTDAVKMGDSGQVVLVRKIWALSFQGNRAIVMNKWLLNPMGWPNLFVEVDLVQEHMNFWVKNFYQAHGSLASWHWLKMIAQCPMDLSHNIPLLMSSLSNHKVYKIKNRHTLDDNDAPVVNVITAGFEALTNSPSSPLDNLNHTFARFQFCRHLKPIVGCPSAVYVAPQGGTIVETPNANVPATNSAGAVESVNRSETQHETYQDNDDDDTLDEEGSGDFERSAEEVEEITLEHVCVADVSLDMDMEEDMSCYEHSSDISAEAFGSGCGLDSDDSHYSGASDTGSGNLIN</sequence>
<dbReference type="Proteomes" id="UP000790709">
    <property type="component" value="Unassembled WGS sequence"/>
</dbReference>
<gene>
    <name evidence="1" type="ORF">BV22DRAFT_1107961</name>
</gene>
<keyword evidence="2" id="KW-1185">Reference proteome</keyword>
<proteinExistence type="predicted"/>
<reference evidence="1" key="1">
    <citation type="journal article" date="2021" name="New Phytol.">
        <title>Evolutionary innovations through gain and loss of genes in the ectomycorrhizal Boletales.</title>
        <authorList>
            <person name="Wu G."/>
            <person name="Miyauchi S."/>
            <person name="Morin E."/>
            <person name="Kuo A."/>
            <person name="Drula E."/>
            <person name="Varga T."/>
            <person name="Kohler A."/>
            <person name="Feng B."/>
            <person name="Cao Y."/>
            <person name="Lipzen A."/>
            <person name="Daum C."/>
            <person name="Hundley H."/>
            <person name="Pangilinan J."/>
            <person name="Johnson J."/>
            <person name="Barry K."/>
            <person name="LaButti K."/>
            <person name="Ng V."/>
            <person name="Ahrendt S."/>
            <person name="Min B."/>
            <person name="Choi I.G."/>
            <person name="Park H."/>
            <person name="Plett J.M."/>
            <person name="Magnuson J."/>
            <person name="Spatafora J.W."/>
            <person name="Nagy L.G."/>
            <person name="Henrissat B."/>
            <person name="Grigoriev I.V."/>
            <person name="Yang Z.L."/>
            <person name="Xu J."/>
            <person name="Martin F.M."/>
        </authorList>
    </citation>
    <scope>NUCLEOTIDE SEQUENCE</scope>
    <source>
        <strain evidence="1">KUC20120723A-06</strain>
    </source>
</reference>
<name>A0ACB8B3U4_9AGAM</name>
<comment type="caution">
    <text evidence="1">The sequence shown here is derived from an EMBL/GenBank/DDBJ whole genome shotgun (WGS) entry which is preliminary data.</text>
</comment>
<organism evidence="1 2">
    <name type="scientific">Leucogyrophana mollusca</name>
    <dbReference type="NCBI Taxonomy" id="85980"/>
    <lineage>
        <taxon>Eukaryota</taxon>
        <taxon>Fungi</taxon>
        <taxon>Dikarya</taxon>
        <taxon>Basidiomycota</taxon>
        <taxon>Agaricomycotina</taxon>
        <taxon>Agaricomycetes</taxon>
        <taxon>Agaricomycetidae</taxon>
        <taxon>Boletales</taxon>
        <taxon>Boletales incertae sedis</taxon>
        <taxon>Leucogyrophana</taxon>
    </lineage>
</organism>
<dbReference type="EMBL" id="MU266632">
    <property type="protein sequence ID" value="KAH7919763.1"/>
    <property type="molecule type" value="Genomic_DNA"/>
</dbReference>
<protein>
    <submittedName>
        <fullName evidence="1">Uncharacterized protein</fullName>
    </submittedName>
</protein>
<accession>A0ACB8B3U4</accession>
<evidence type="ECO:0000313" key="1">
    <source>
        <dbReference type="EMBL" id="KAH7919763.1"/>
    </source>
</evidence>